<feature type="transmembrane region" description="Helical" evidence="5">
    <location>
        <begin position="74"/>
        <end position="95"/>
    </location>
</feature>
<dbReference type="Proteomes" id="UP000005408">
    <property type="component" value="Unassembled WGS sequence"/>
</dbReference>
<reference evidence="6" key="1">
    <citation type="submission" date="2022-08" db="UniProtKB">
        <authorList>
            <consortium name="EnsemblMetazoa"/>
        </authorList>
    </citation>
    <scope>IDENTIFICATION</scope>
    <source>
        <strain evidence="6">05x7-T-G4-1.051#20</strain>
    </source>
</reference>
<dbReference type="GO" id="GO:0034703">
    <property type="term" value="C:cation channel complex"/>
    <property type="evidence" value="ECO:0007669"/>
    <property type="project" value="TreeGrafter"/>
</dbReference>
<dbReference type="InterPro" id="IPR002153">
    <property type="entry name" value="TRPC_channel"/>
</dbReference>
<evidence type="ECO:0000313" key="6">
    <source>
        <dbReference type="EnsemblMetazoa" id="G2736.11:cds"/>
    </source>
</evidence>
<evidence type="ECO:0000256" key="2">
    <source>
        <dbReference type="ARBA" id="ARBA00023065"/>
    </source>
</evidence>
<dbReference type="GO" id="GO:0005886">
    <property type="term" value="C:plasma membrane"/>
    <property type="evidence" value="ECO:0007669"/>
    <property type="project" value="TreeGrafter"/>
</dbReference>
<protein>
    <recommendedName>
        <fullName evidence="8">Ion transport domain-containing protein</fullName>
    </recommendedName>
</protein>
<evidence type="ECO:0000256" key="3">
    <source>
        <dbReference type="ARBA" id="ARBA00023303"/>
    </source>
</evidence>
<keyword evidence="2" id="KW-0406">Ion transport</keyword>
<evidence type="ECO:0000256" key="4">
    <source>
        <dbReference type="SAM" id="MobiDB-lite"/>
    </source>
</evidence>
<keyword evidence="3" id="KW-0407">Ion channel</keyword>
<dbReference type="GO" id="GO:0015279">
    <property type="term" value="F:store-operated calcium channel activity"/>
    <property type="evidence" value="ECO:0007669"/>
    <property type="project" value="TreeGrafter"/>
</dbReference>
<dbReference type="EnsemblMetazoa" id="G2736.11">
    <property type="protein sequence ID" value="G2736.11:cds"/>
    <property type="gene ID" value="G2736"/>
</dbReference>
<feature type="compositionally biased region" description="Low complexity" evidence="4">
    <location>
        <begin position="368"/>
        <end position="378"/>
    </location>
</feature>
<evidence type="ECO:0008006" key="8">
    <source>
        <dbReference type="Google" id="ProtNLM"/>
    </source>
</evidence>
<dbReference type="AlphaFoldDB" id="A0A8W8LBS7"/>
<name>A0A8W8LBS7_MAGGI</name>
<dbReference type="GO" id="GO:0070679">
    <property type="term" value="F:inositol 1,4,5 trisphosphate binding"/>
    <property type="evidence" value="ECO:0007669"/>
    <property type="project" value="TreeGrafter"/>
</dbReference>
<keyword evidence="7" id="KW-1185">Reference proteome</keyword>
<evidence type="ECO:0000256" key="5">
    <source>
        <dbReference type="SAM" id="Phobius"/>
    </source>
</evidence>
<sequence>LRQTFYSLFWSMFGQVSISDIIVRHPGPTGERSCVQIDGGKIMCTEEIRNESVYGGPTPESVNMERSTDIVEQVGMYLFALYHVVIIIVLINMLIAMMSHSFEDIQTDCDVEWKFARTKLWLNYMDEGSTLPVPFNMIPTPKSLCYAWRFCKDLLAISDVSWLEYQKNKKQTFIKKRRERVCKTLDLKVEDTSYSDIMQRLVKRYLFKMERAKDEKEIETNDTPPPVPDAPSRIPYATPIHEEDEDDTHPINKNLRSGVGSKRKLCGRSNMRRVSSSVAPPPTTLVIPQLDAIQRSQKLLDVRLQHLQANSKENNRIIDDIEFLRRVMTENQKALFNIIHALGNMQGEIVDLVKCLSSTPVPDKNHSHMNSSNSVSKSSGKKRTSHQDDEESEV</sequence>
<feature type="region of interest" description="Disordered" evidence="4">
    <location>
        <begin position="361"/>
        <end position="394"/>
    </location>
</feature>
<dbReference type="PANTHER" id="PTHR10117:SF54">
    <property type="entry name" value="TRANSIENT RECEPTOR POTENTIAL-GAMMA PROTEIN"/>
    <property type="match status" value="1"/>
</dbReference>
<keyword evidence="1" id="KW-0813">Transport</keyword>
<feature type="region of interest" description="Disordered" evidence="4">
    <location>
        <begin position="242"/>
        <end position="263"/>
    </location>
</feature>
<keyword evidence="5" id="KW-0472">Membrane</keyword>
<dbReference type="PRINTS" id="PR01097">
    <property type="entry name" value="TRNSRECEPTRP"/>
</dbReference>
<evidence type="ECO:0000313" key="7">
    <source>
        <dbReference type="Proteomes" id="UP000005408"/>
    </source>
</evidence>
<accession>A0A8W8LBS7</accession>
<proteinExistence type="predicted"/>
<organism evidence="6 7">
    <name type="scientific">Magallana gigas</name>
    <name type="common">Pacific oyster</name>
    <name type="synonym">Crassostrea gigas</name>
    <dbReference type="NCBI Taxonomy" id="29159"/>
    <lineage>
        <taxon>Eukaryota</taxon>
        <taxon>Metazoa</taxon>
        <taxon>Spiralia</taxon>
        <taxon>Lophotrochozoa</taxon>
        <taxon>Mollusca</taxon>
        <taxon>Bivalvia</taxon>
        <taxon>Autobranchia</taxon>
        <taxon>Pteriomorphia</taxon>
        <taxon>Ostreida</taxon>
        <taxon>Ostreoidea</taxon>
        <taxon>Ostreidae</taxon>
        <taxon>Magallana</taxon>
    </lineage>
</organism>
<dbReference type="GO" id="GO:0051480">
    <property type="term" value="P:regulation of cytosolic calcium ion concentration"/>
    <property type="evidence" value="ECO:0007669"/>
    <property type="project" value="TreeGrafter"/>
</dbReference>
<keyword evidence="5" id="KW-1133">Transmembrane helix</keyword>
<dbReference type="PANTHER" id="PTHR10117">
    <property type="entry name" value="TRANSIENT RECEPTOR POTENTIAL CHANNEL"/>
    <property type="match status" value="1"/>
</dbReference>
<keyword evidence="5" id="KW-0812">Transmembrane</keyword>
<evidence type="ECO:0000256" key="1">
    <source>
        <dbReference type="ARBA" id="ARBA00022448"/>
    </source>
</evidence>